<feature type="transmembrane region" description="Helical" evidence="1">
    <location>
        <begin position="225"/>
        <end position="242"/>
    </location>
</feature>
<dbReference type="Proteomes" id="UP001182991">
    <property type="component" value="Unassembled WGS sequence"/>
</dbReference>
<protein>
    <recommendedName>
        <fullName evidence="2">DUF8201 domain-containing protein</fullName>
    </recommendedName>
</protein>
<dbReference type="EMBL" id="JAVRBG010000001">
    <property type="protein sequence ID" value="MDT0293078.1"/>
    <property type="molecule type" value="Genomic_DNA"/>
</dbReference>
<gene>
    <name evidence="3" type="ORF">RLT85_00340</name>
</gene>
<feature type="transmembrane region" description="Helical" evidence="1">
    <location>
        <begin position="451"/>
        <end position="471"/>
    </location>
</feature>
<feature type="transmembrane region" description="Helical" evidence="1">
    <location>
        <begin position="249"/>
        <end position="276"/>
    </location>
</feature>
<sequence>MFFIAVSWLYIFLASALVGLFIQQKLKLPFQALVIQCLGWFGIALLASIYALFFPLNGIFHLVLLSFVFVSGFIYKKEFLKLIQDLWKLFKHLKIGFKVFIGIISVLILAKCASAPYILDNESYYIQTIKWLNEHGFVKGLANLHLFLGQTSGWHILQAAFNFDFLYANFNDLSGYCLLWGNLYSVKLLNDYFKNPRQKSLLFFAAFPLLNVFYFSFIAAPSPDIPVYVISWYVFYLVFTHFEQISPKLLISICLLIYFLIFIKLTNAFLLLLPLFFFVQNFKRHQPVIPLFLISGVSTLVIICLKNIMVTGVPLYPISLFGSLFSFDYVLPAELQKFYYHTTQAFAYKLSPNQYAELNAWQLFWHWLSLPKLHGFFNKFVIVLSAVTPLFITKIAKIELKKSSWFLYIIGIFQLIILGLTSPQYRFFLSIIFLFISLISLYFLQHKKLISSLMVLSLIGVMIHTFFSFSLNSFTNNPFATQSSSFQLKQIVFPHKNSRYSFDYEHLFLDNLDYHSPKKNDFFWNTGDGPLPTVNKDQIHYFKDNFRYIPQQRGKDLKEGFYSKKLPVE</sequence>
<feature type="transmembrane region" description="Helical" evidence="1">
    <location>
        <begin position="6"/>
        <end position="22"/>
    </location>
</feature>
<accession>A0ABU2KEI1</accession>
<evidence type="ECO:0000313" key="4">
    <source>
        <dbReference type="Proteomes" id="UP001182991"/>
    </source>
</evidence>
<reference evidence="4" key="1">
    <citation type="submission" date="2023-07" db="EMBL/GenBank/DDBJ databases">
        <title>Isolating and identifying novel microbial strains from the Mariana Trench.</title>
        <authorList>
            <person name="Fu H."/>
        </authorList>
    </citation>
    <scope>NUCLEOTIDE SEQUENCE [LARGE SCALE GENOMIC DNA]</scope>
    <source>
        <strain evidence="4">T-y2</strain>
    </source>
</reference>
<feature type="transmembrane region" description="Helical" evidence="1">
    <location>
        <begin position="288"/>
        <end position="305"/>
    </location>
</feature>
<feature type="transmembrane region" description="Helical" evidence="1">
    <location>
        <begin position="95"/>
        <end position="119"/>
    </location>
</feature>
<comment type="caution">
    <text evidence="3">The sequence shown here is derived from an EMBL/GenBank/DDBJ whole genome shotgun (WGS) entry which is preliminary data.</text>
</comment>
<evidence type="ECO:0000256" key="1">
    <source>
        <dbReference type="SAM" id="Phobius"/>
    </source>
</evidence>
<dbReference type="InterPro" id="IPR058514">
    <property type="entry name" value="DUF8201"/>
</dbReference>
<keyword evidence="1" id="KW-0812">Transmembrane</keyword>
<keyword evidence="1" id="KW-0472">Membrane</keyword>
<keyword evidence="1" id="KW-1133">Transmembrane helix</keyword>
<feature type="transmembrane region" description="Helical" evidence="1">
    <location>
        <begin position="34"/>
        <end position="53"/>
    </location>
</feature>
<evidence type="ECO:0000313" key="3">
    <source>
        <dbReference type="EMBL" id="MDT0293078.1"/>
    </source>
</evidence>
<feature type="transmembrane region" description="Helical" evidence="1">
    <location>
        <begin position="405"/>
        <end position="421"/>
    </location>
</feature>
<organism evidence="3 4">
    <name type="scientific">Mesonia ostreae</name>
    <dbReference type="NCBI Taxonomy" id="861110"/>
    <lineage>
        <taxon>Bacteria</taxon>
        <taxon>Pseudomonadati</taxon>
        <taxon>Bacteroidota</taxon>
        <taxon>Flavobacteriia</taxon>
        <taxon>Flavobacteriales</taxon>
        <taxon>Flavobacteriaceae</taxon>
        <taxon>Mesonia</taxon>
    </lineage>
</organism>
<feature type="transmembrane region" description="Helical" evidence="1">
    <location>
        <begin position="376"/>
        <end position="393"/>
    </location>
</feature>
<evidence type="ECO:0000259" key="2">
    <source>
        <dbReference type="Pfam" id="PF26626"/>
    </source>
</evidence>
<dbReference type="RefSeq" id="WP_311400054.1">
    <property type="nucleotide sequence ID" value="NZ_JAVRBG010000001.1"/>
</dbReference>
<feature type="domain" description="DUF8201" evidence="2">
    <location>
        <begin position="1"/>
        <end position="433"/>
    </location>
</feature>
<dbReference type="Pfam" id="PF26626">
    <property type="entry name" value="DUF8201"/>
    <property type="match status" value="1"/>
</dbReference>
<feature type="transmembrane region" description="Helical" evidence="1">
    <location>
        <begin position="312"/>
        <end position="331"/>
    </location>
</feature>
<feature type="transmembrane region" description="Helical" evidence="1">
    <location>
        <begin position="173"/>
        <end position="189"/>
    </location>
</feature>
<keyword evidence="4" id="KW-1185">Reference proteome</keyword>
<feature type="transmembrane region" description="Helical" evidence="1">
    <location>
        <begin position="59"/>
        <end position="75"/>
    </location>
</feature>
<proteinExistence type="predicted"/>
<dbReference type="NCBIfam" id="NF047510">
    <property type="entry name" value="LIC_10190_fam"/>
    <property type="match status" value="1"/>
</dbReference>
<feature type="transmembrane region" description="Helical" evidence="1">
    <location>
        <begin position="427"/>
        <end position="444"/>
    </location>
</feature>
<feature type="transmembrane region" description="Helical" evidence="1">
    <location>
        <begin position="201"/>
        <end position="219"/>
    </location>
</feature>
<dbReference type="InterPro" id="IPR058065">
    <property type="entry name" value="LIC_10190-like"/>
</dbReference>
<name>A0ABU2KEI1_9FLAO</name>